<proteinExistence type="predicted"/>
<evidence type="ECO:0000256" key="2">
    <source>
        <dbReference type="ARBA" id="ARBA00023125"/>
    </source>
</evidence>
<dbReference type="NCBIfam" id="NF033788">
    <property type="entry name" value="HTH_metalloreg"/>
    <property type="match status" value="1"/>
</dbReference>
<evidence type="ECO:0000256" key="3">
    <source>
        <dbReference type="ARBA" id="ARBA00023163"/>
    </source>
</evidence>
<reference evidence="5 6" key="1">
    <citation type="submission" date="2019-05" db="EMBL/GenBank/DDBJ databases">
        <title>Verrucobacter flavum gen. nov., sp. nov. a new member of the family Verrucomicrobiaceae.</title>
        <authorList>
            <person name="Szuroczki S."/>
            <person name="Abbaszade G."/>
            <person name="Szabo A."/>
            <person name="Felfoldi T."/>
            <person name="Schumann P."/>
            <person name="Boka K."/>
            <person name="Keki Z."/>
            <person name="Toumi M."/>
            <person name="Toth E."/>
        </authorList>
    </citation>
    <scope>NUCLEOTIDE SEQUENCE [LARGE SCALE GENOMIC DNA]</scope>
    <source>
        <strain evidence="5 6">MG-N-17</strain>
    </source>
</reference>
<evidence type="ECO:0000256" key="1">
    <source>
        <dbReference type="ARBA" id="ARBA00023015"/>
    </source>
</evidence>
<dbReference type="AlphaFoldDB" id="A0A5R8KBH0"/>
<dbReference type="SMART" id="SM00418">
    <property type="entry name" value="HTH_ARSR"/>
    <property type="match status" value="1"/>
</dbReference>
<feature type="domain" description="HTH arsR-type" evidence="4">
    <location>
        <begin position="1"/>
        <end position="90"/>
    </location>
</feature>
<dbReference type="Gene3D" id="1.10.10.10">
    <property type="entry name" value="Winged helix-like DNA-binding domain superfamily/Winged helix DNA-binding domain"/>
    <property type="match status" value="1"/>
</dbReference>
<dbReference type="InterPro" id="IPR001845">
    <property type="entry name" value="HTH_ArsR_DNA-bd_dom"/>
</dbReference>
<comment type="caution">
    <text evidence="5">The sequence shown here is derived from an EMBL/GenBank/DDBJ whole genome shotgun (WGS) entry which is preliminary data.</text>
</comment>
<protein>
    <submittedName>
        <fullName evidence="5">Winged helix-turn-helix transcriptional regulator</fullName>
    </submittedName>
</protein>
<keyword evidence="6" id="KW-1185">Reference proteome</keyword>
<dbReference type="Proteomes" id="UP000306196">
    <property type="component" value="Unassembled WGS sequence"/>
</dbReference>
<evidence type="ECO:0000259" key="4">
    <source>
        <dbReference type="PROSITE" id="PS50987"/>
    </source>
</evidence>
<dbReference type="EMBL" id="VAUV01000012">
    <property type="protein sequence ID" value="TLD69652.1"/>
    <property type="molecule type" value="Genomic_DNA"/>
</dbReference>
<dbReference type="InterPro" id="IPR036390">
    <property type="entry name" value="WH_DNA-bd_sf"/>
</dbReference>
<dbReference type="PANTHER" id="PTHR33154:SF18">
    <property type="entry name" value="ARSENICAL RESISTANCE OPERON REPRESSOR"/>
    <property type="match status" value="1"/>
</dbReference>
<keyword evidence="2" id="KW-0238">DNA-binding</keyword>
<dbReference type="PROSITE" id="PS50987">
    <property type="entry name" value="HTH_ARSR_2"/>
    <property type="match status" value="1"/>
</dbReference>
<dbReference type="GO" id="GO:0003677">
    <property type="term" value="F:DNA binding"/>
    <property type="evidence" value="ECO:0007669"/>
    <property type="project" value="UniProtKB-KW"/>
</dbReference>
<dbReference type="CDD" id="cd00090">
    <property type="entry name" value="HTH_ARSR"/>
    <property type="match status" value="1"/>
</dbReference>
<dbReference type="InterPro" id="IPR051081">
    <property type="entry name" value="HTH_MetalResp_TranReg"/>
</dbReference>
<sequence>MKNLVNCCHAFADETRWRMVQLLLDEALCVCEVADILKMPQSSASSHLQVIRKAGVLESERRGKWIYYRVQPGQRKMVLAMGKFFGVSVETDAVLRGDAKRAVKRLAERESACCPLPKMLASK</sequence>
<dbReference type="InterPro" id="IPR011991">
    <property type="entry name" value="ArsR-like_HTH"/>
</dbReference>
<organism evidence="5 6">
    <name type="scientific">Phragmitibacter flavus</name>
    <dbReference type="NCBI Taxonomy" id="2576071"/>
    <lineage>
        <taxon>Bacteria</taxon>
        <taxon>Pseudomonadati</taxon>
        <taxon>Verrucomicrobiota</taxon>
        <taxon>Verrucomicrobiia</taxon>
        <taxon>Verrucomicrobiales</taxon>
        <taxon>Verrucomicrobiaceae</taxon>
        <taxon>Phragmitibacter</taxon>
    </lineage>
</organism>
<dbReference type="OrthoDB" id="9798835at2"/>
<keyword evidence="1" id="KW-0805">Transcription regulation</keyword>
<dbReference type="SUPFAM" id="SSF46785">
    <property type="entry name" value="Winged helix' DNA-binding domain"/>
    <property type="match status" value="1"/>
</dbReference>
<evidence type="ECO:0000313" key="6">
    <source>
        <dbReference type="Proteomes" id="UP000306196"/>
    </source>
</evidence>
<gene>
    <name evidence="5" type="ORF">FEM03_16990</name>
</gene>
<name>A0A5R8KBH0_9BACT</name>
<dbReference type="PRINTS" id="PR00778">
    <property type="entry name" value="HTHARSR"/>
</dbReference>
<keyword evidence="3" id="KW-0804">Transcription</keyword>
<dbReference type="GO" id="GO:0003700">
    <property type="term" value="F:DNA-binding transcription factor activity"/>
    <property type="evidence" value="ECO:0007669"/>
    <property type="project" value="InterPro"/>
</dbReference>
<evidence type="ECO:0000313" key="5">
    <source>
        <dbReference type="EMBL" id="TLD69652.1"/>
    </source>
</evidence>
<dbReference type="RefSeq" id="WP_138087481.1">
    <property type="nucleotide sequence ID" value="NZ_VAUV01000012.1"/>
</dbReference>
<dbReference type="Pfam" id="PF01022">
    <property type="entry name" value="HTH_5"/>
    <property type="match status" value="1"/>
</dbReference>
<accession>A0A5R8KBH0</accession>
<dbReference type="InterPro" id="IPR036388">
    <property type="entry name" value="WH-like_DNA-bd_sf"/>
</dbReference>
<dbReference type="PANTHER" id="PTHR33154">
    <property type="entry name" value="TRANSCRIPTIONAL REGULATOR, ARSR FAMILY"/>
    <property type="match status" value="1"/>
</dbReference>